<dbReference type="InterPro" id="IPR039361">
    <property type="entry name" value="Cyclin"/>
</dbReference>
<feature type="domain" description="Cyclin-like" evidence="3">
    <location>
        <begin position="72"/>
        <end position="156"/>
    </location>
</feature>
<proteinExistence type="inferred from homology"/>
<name>A0A8E0VFU4_9TREM</name>
<feature type="compositionally biased region" description="Polar residues" evidence="2">
    <location>
        <begin position="314"/>
        <end position="334"/>
    </location>
</feature>
<accession>A0A8E0VFU4</accession>
<dbReference type="InterPro" id="IPR013763">
    <property type="entry name" value="Cyclin-like_dom"/>
</dbReference>
<feature type="region of interest" description="Disordered" evidence="2">
    <location>
        <begin position="1"/>
        <end position="23"/>
    </location>
</feature>
<feature type="region of interest" description="Disordered" evidence="2">
    <location>
        <begin position="312"/>
        <end position="334"/>
    </location>
</feature>
<feature type="region of interest" description="Disordered" evidence="2">
    <location>
        <begin position="348"/>
        <end position="381"/>
    </location>
</feature>
<comment type="similarity">
    <text evidence="1">Belongs to the cyclin family.</text>
</comment>
<dbReference type="PANTHER" id="PTHR10177">
    <property type="entry name" value="CYCLINS"/>
    <property type="match status" value="1"/>
</dbReference>
<protein>
    <submittedName>
        <fullName evidence="4">G1/S-specific cyclin-D2</fullName>
    </submittedName>
</protein>
<dbReference type="AlphaFoldDB" id="A0A8E0VFU4"/>
<comment type="caution">
    <text evidence="4">The sequence shown here is derived from an EMBL/GenBank/DDBJ whole genome shotgun (WGS) entry which is preliminary data.</text>
</comment>
<evidence type="ECO:0000256" key="2">
    <source>
        <dbReference type="SAM" id="MobiDB-lite"/>
    </source>
</evidence>
<dbReference type="InterPro" id="IPR006671">
    <property type="entry name" value="Cyclin_N"/>
</dbReference>
<organism evidence="4 5">
    <name type="scientific">Fasciolopsis buskii</name>
    <dbReference type="NCBI Taxonomy" id="27845"/>
    <lineage>
        <taxon>Eukaryota</taxon>
        <taxon>Metazoa</taxon>
        <taxon>Spiralia</taxon>
        <taxon>Lophotrochozoa</taxon>
        <taxon>Platyhelminthes</taxon>
        <taxon>Trematoda</taxon>
        <taxon>Digenea</taxon>
        <taxon>Plagiorchiida</taxon>
        <taxon>Echinostomata</taxon>
        <taxon>Echinostomatoidea</taxon>
        <taxon>Fasciolidae</taxon>
        <taxon>Fasciolopsis</taxon>
    </lineage>
</organism>
<evidence type="ECO:0000259" key="3">
    <source>
        <dbReference type="SMART" id="SM00385"/>
    </source>
</evidence>
<dbReference type="SUPFAM" id="SSF47954">
    <property type="entry name" value="Cyclin-like"/>
    <property type="match status" value="1"/>
</dbReference>
<dbReference type="OrthoDB" id="306099at2759"/>
<sequence length="477" mass="52844">MATAGEGVFEENDQSDGPPGAVPQPLYDPFFTANVKIIQDLLLDEKRYHSTPGYCIGQPSGVAKWMRRTLLNWLRDIYRHRNADAGILSHAAQLTDRYMHVVPTDKHEYQLVGGTCFLIASKLNDALPATAIEMAHYMADSAKPTDIRAKEMTICITLQWDLTCITPVDFVSPVIDFLEFVPSLKKIIRQSALNIYIKAFHVEDLNLYLPSYLAAACILHALKLTVPPELNVVALESVTRIQQLLELEARKIREVYEVLQSCFEPGTVQLSRAVIDADQYPQVIPSEAPNRAQRQRTRTYASVVSNAHAPLPLATSTQLNSRRTNESCSLSSNGTESIASDYTHASSLSAASTSSPSDHRINTFAEPENERSQSARCRHSLPPMQTMSVTQLERLTSYAGHPNVHAAGQTVNTELRSPSWAPAVVSAVNHSVNVSESYSLKSTAAYMTDPRLLVLTGLPVNVQRRWTPADIRDVHLE</sequence>
<keyword evidence="1" id="KW-0195">Cyclin</keyword>
<evidence type="ECO:0000313" key="5">
    <source>
        <dbReference type="Proteomes" id="UP000728185"/>
    </source>
</evidence>
<dbReference type="Proteomes" id="UP000728185">
    <property type="component" value="Unassembled WGS sequence"/>
</dbReference>
<evidence type="ECO:0000256" key="1">
    <source>
        <dbReference type="RuleBase" id="RU000383"/>
    </source>
</evidence>
<dbReference type="InterPro" id="IPR036915">
    <property type="entry name" value="Cyclin-like_sf"/>
</dbReference>
<evidence type="ECO:0000313" key="4">
    <source>
        <dbReference type="EMBL" id="KAA0191263.1"/>
    </source>
</evidence>
<dbReference type="Gene3D" id="1.10.472.10">
    <property type="entry name" value="Cyclin-like"/>
    <property type="match status" value="2"/>
</dbReference>
<dbReference type="SMART" id="SM00385">
    <property type="entry name" value="CYCLIN"/>
    <property type="match status" value="1"/>
</dbReference>
<dbReference type="Pfam" id="PF00134">
    <property type="entry name" value="Cyclin_N"/>
    <property type="match status" value="1"/>
</dbReference>
<dbReference type="CDD" id="cd00043">
    <property type="entry name" value="CYCLIN_SF"/>
    <property type="match status" value="1"/>
</dbReference>
<dbReference type="EMBL" id="LUCM01006449">
    <property type="protein sequence ID" value="KAA0191263.1"/>
    <property type="molecule type" value="Genomic_DNA"/>
</dbReference>
<keyword evidence="5" id="KW-1185">Reference proteome</keyword>
<reference evidence="4" key="1">
    <citation type="submission" date="2019-05" db="EMBL/GenBank/DDBJ databases">
        <title>Annotation for the trematode Fasciolopsis buski.</title>
        <authorList>
            <person name="Choi Y.-J."/>
        </authorList>
    </citation>
    <scope>NUCLEOTIDE SEQUENCE</scope>
    <source>
        <strain evidence="4">HT</strain>
        <tissue evidence="4">Whole worm</tissue>
    </source>
</reference>
<gene>
    <name evidence="4" type="ORF">FBUS_08004</name>
</gene>